<proteinExistence type="predicted"/>
<gene>
    <name evidence="1" type="ORF">GCM10023329_00610</name>
</gene>
<name>A0ABP8ZLA4_9ACTN</name>
<keyword evidence="2" id="KW-1185">Reference proteome</keyword>
<comment type="caution">
    <text evidence="1">The sequence shown here is derived from an EMBL/GenBank/DDBJ whole genome shotgun (WGS) entry which is preliminary data.</text>
</comment>
<dbReference type="RefSeq" id="WP_345608072.1">
    <property type="nucleotide sequence ID" value="NZ_BAABJV010000001.1"/>
</dbReference>
<reference evidence="2" key="1">
    <citation type="journal article" date="2019" name="Int. J. Syst. Evol. Microbiol.">
        <title>The Global Catalogue of Microorganisms (GCM) 10K type strain sequencing project: providing services to taxonomists for standard genome sequencing and annotation.</title>
        <authorList>
            <consortium name="The Broad Institute Genomics Platform"/>
            <consortium name="The Broad Institute Genome Sequencing Center for Infectious Disease"/>
            <person name="Wu L."/>
            <person name="Ma J."/>
        </authorList>
    </citation>
    <scope>NUCLEOTIDE SEQUENCE [LARGE SCALE GENOMIC DNA]</scope>
    <source>
        <strain evidence="2">JCM 18324</strain>
    </source>
</reference>
<evidence type="ECO:0000313" key="2">
    <source>
        <dbReference type="Proteomes" id="UP001501147"/>
    </source>
</evidence>
<dbReference type="EMBL" id="BAABJV010000001">
    <property type="protein sequence ID" value="GAA4759619.1"/>
    <property type="molecule type" value="Genomic_DNA"/>
</dbReference>
<dbReference type="Proteomes" id="UP001501147">
    <property type="component" value="Unassembled WGS sequence"/>
</dbReference>
<evidence type="ECO:0000313" key="1">
    <source>
        <dbReference type="EMBL" id="GAA4759619.1"/>
    </source>
</evidence>
<protein>
    <submittedName>
        <fullName evidence="1">Uncharacterized protein</fullName>
    </submittedName>
</protein>
<organism evidence="1 2">
    <name type="scientific">Streptomyces sanyensis</name>
    <dbReference type="NCBI Taxonomy" id="568869"/>
    <lineage>
        <taxon>Bacteria</taxon>
        <taxon>Bacillati</taxon>
        <taxon>Actinomycetota</taxon>
        <taxon>Actinomycetes</taxon>
        <taxon>Kitasatosporales</taxon>
        <taxon>Streptomycetaceae</taxon>
        <taxon>Streptomyces</taxon>
    </lineage>
</organism>
<accession>A0ABP8ZLA4</accession>
<sequence>MFSASSAAGGAPPHVRELAQFLAVCDGREPAILWPEQDHARDGRDAAARASETRELARLTGLHPSLACHLADVEGPRCSSAGSADCLLVQQTEGAGSFLLPAGPSGEPSFSCRLRSGEVLYVPPGRGWRADLTPGARLLLISLAPDGPYGHHPV</sequence>